<sequence>MSAARPAFDGSGRAILADPEGNEFCVLRGESDRAPDLGVPRKGGAVDAEDLLGTQWQ</sequence>
<accession>A0A1H6EEP9</accession>
<evidence type="ECO:0000313" key="3">
    <source>
        <dbReference type="Proteomes" id="UP000236732"/>
    </source>
</evidence>
<reference evidence="2 3" key="1">
    <citation type="submission" date="2016-10" db="EMBL/GenBank/DDBJ databases">
        <authorList>
            <person name="de Groot N.N."/>
        </authorList>
    </citation>
    <scope>NUCLEOTIDE SEQUENCE [LARGE SCALE GENOMIC DNA]</scope>
    <source>
        <strain evidence="2 3">CGMCC 4.7037</strain>
    </source>
</reference>
<proteinExistence type="predicted"/>
<organism evidence="2 3">
    <name type="scientific">Nonomuraea solani</name>
    <dbReference type="NCBI Taxonomy" id="1144553"/>
    <lineage>
        <taxon>Bacteria</taxon>
        <taxon>Bacillati</taxon>
        <taxon>Actinomycetota</taxon>
        <taxon>Actinomycetes</taxon>
        <taxon>Streptosporangiales</taxon>
        <taxon>Streptosporangiaceae</taxon>
        <taxon>Nonomuraea</taxon>
    </lineage>
</organism>
<name>A0A1H6EEP9_9ACTN</name>
<evidence type="ECO:0000313" key="2">
    <source>
        <dbReference type="EMBL" id="SEG95265.1"/>
    </source>
</evidence>
<dbReference type="AlphaFoldDB" id="A0A1H6EEP9"/>
<keyword evidence="3" id="KW-1185">Reference proteome</keyword>
<feature type="region of interest" description="Disordered" evidence="1">
    <location>
        <begin position="29"/>
        <end position="57"/>
    </location>
</feature>
<evidence type="ECO:0000256" key="1">
    <source>
        <dbReference type="SAM" id="MobiDB-lite"/>
    </source>
</evidence>
<evidence type="ECO:0008006" key="4">
    <source>
        <dbReference type="Google" id="ProtNLM"/>
    </source>
</evidence>
<gene>
    <name evidence="2" type="ORF">SAMN05444920_10920</name>
</gene>
<dbReference type="EMBL" id="FNVT01000009">
    <property type="protein sequence ID" value="SEG95265.1"/>
    <property type="molecule type" value="Genomic_DNA"/>
</dbReference>
<protein>
    <recommendedName>
        <fullName evidence="4">Glyoxalase-like domain-containing protein</fullName>
    </recommendedName>
</protein>
<dbReference type="Proteomes" id="UP000236732">
    <property type="component" value="Unassembled WGS sequence"/>
</dbReference>